<dbReference type="SUPFAM" id="SSF52833">
    <property type="entry name" value="Thioredoxin-like"/>
    <property type="match status" value="1"/>
</dbReference>
<dbReference type="Pfam" id="PF00462">
    <property type="entry name" value="Glutaredoxin"/>
    <property type="match status" value="1"/>
</dbReference>
<dbReference type="InterPro" id="IPR004480">
    <property type="entry name" value="Monothiol_GRX-rel"/>
</dbReference>
<evidence type="ECO:0000259" key="3">
    <source>
        <dbReference type="Pfam" id="PF00462"/>
    </source>
</evidence>
<proteinExistence type="inferred from homology"/>
<dbReference type="AlphaFoldDB" id="A0A699YW23"/>
<sequence length="203" mass="22602">MFSSLPYRPVMEKGEFSRFPTSPGIYAVFDKAEVLQYVGLSRRIDSSVANHVNELPELTHAIKCVSVPHATRESLTAAWKQWVEEAVSETGTIPPGNAPGETRWQSRTAKPARPEIRLTAGKGITGTTMEELVDRVVKDVKVVAFIKGTRTQPQCGFSHKMLTILNSLKVEYEVVNVLDEVHNPGLRDVIKTYSQWPTIPQVS</sequence>
<evidence type="ECO:0000256" key="1">
    <source>
        <dbReference type="ARBA" id="ARBA00008983"/>
    </source>
</evidence>
<gene>
    <name evidence="4" type="ORF">HaLaN_06727</name>
</gene>
<dbReference type="InterPro" id="IPR036249">
    <property type="entry name" value="Thioredoxin-like_sf"/>
</dbReference>
<dbReference type="Gene3D" id="3.40.30.10">
    <property type="entry name" value="Glutaredoxin"/>
    <property type="match status" value="1"/>
</dbReference>
<feature type="region of interest" description="Disordered" evidence="2">
    <location>
        <begin position="90"/>
        <end position="112"/>
    </location>
</feature>
<evidence type="ECO:0000256" key="2">
    <source>
        <dbReference type="SAM" id="MobiDB-lite"/>
    </source>
</evidence>
<protein>
    <submittedName>
        <fullName evidence="4">Glutaredoxin domain-containing protein</fullName>
    </submittedName>
</protein>
<feature type="domain" description="Glutaredoxin" evidence="3">
    <location>
        <begin position="142"/>
        <end position="202"/>
    </location>
</feature>
<dbReference type="PANTHER" id="PTHR10293:SF45">
    <property type="entry name" value="BIFUNCTIONAL MONOTHIOL GLUTAREDOXIN-S16, CHLOROPLASTIC"/>
    <property type="match status" value="1"/>
</dbReference>
<evidence type="ECO:0000313" key="4">
    <source>
        <dbReference type="EMBL" id="GFH11256.1"/>
    </source>
</evidence>
<keyword evidence="5" id="KW-1185">Reference proteome</keyword>
<dbReference type="GO" id="GO:0005759">
    <property type="term" value="C:mitochondrial matrix"/>
    <property type="evidence" value="ECO:0007669"/>
    <property type="project" value="TreeGrafter"/>
</dbReference>
<dbReference type="Proteomes" id="UP000485058">
    <property type="component" value="Unassembled WGS sequence"/>
</dbReference>
<dbReference type="PROSITE" id="PS51354">
    <property type="entry name" value="GLUTAREDOXIN_2"/>
    <property type="match status" value="1"/>
</dbReference>
<evidence type="ECO:0000313" key="5">
    <source>
        <dbReference type="Proteomes" id="UP000485058"/>
    </source>
</evidence>
<comment type="similarity">
    <text evidence="1">Belongs to the glutaredoxin family. CGFS subfamily.</text>
</comment>
<comment type="caution">
    <text evidence="4">The sequence shown here is derived from an EMBL/GenBank/DDBJ whole genome shotgun (WGS) entry which is preliminary data.</text>
</comment>
<organism evidence="4 5">
    <name type="scientific">Haematococcus lacustris</name>
    <name type="common">Green alga</name>
    <name type="synonym">Haematococcus pluvialis</name>
    <dbReference type="NCBI Taxonomy" id="44745"/>
    <lineage>
        <taxon>Eukaryota</taxon>
        <taxon>Viridiplantae</taxon>
        <taxon>Chlorophyta</taxon>
        <taxon>core chlorophytes</taxon>
        <taxon>Chlorophyceae</taxon>
        <taxon>CS clade</taxon>
        <taxon>Chlamydomonadales</taxon>
        <taxon>Haematococcaceae</taxon>
        <taxon>Haematococcus</taxon>
    </lineage>
</organism>
<dbReference type="InterPro" id="IPR002109">
    <property type="entry name" value="Glutaredoxin"/>
</dbReference>
<dbReference type="PANTHER" id="PTHR10293">
    <property type="entry name" value="GLUTAREDOXIN FAMILY MEMBER"/>
    <property type="match status" value="1"/>
</dbReference>
<dbReference type="EMBL" id="BLLF01000387">
    <property type="protein sequence ID" value="GFH11256.1"/>
    <property type="molecule type" value="Genomic_DNA"/>
</dbReference>
<reference evidence="4 5" key="1">
    <citation type="submission" date="2020-02" db="EMBL/GenBank/DDBJ databases">
        <title>Draft genome sequence of Haematococcus lacustris strain NIES-144.</title>
        <authorList>
            <person name="Morimoto D."/>
            <person name="Nakagawa S."/>
            <person name="Yoshida T."/>
            <person name="Sawayama S."/>
        </authorList>
    </citation>
    <scope>NUCLEOTIDE SEQUENCE [LARGE SCALE GENOMIC DNA]</scope>
    <source>
        <strain evidence="4 5">NIES-144</strain>
    </source>
</reference>
<accession>A0A699YW23</accession>
<name>A0A699YW23_HAELA</name>